<evidence type="ECO:0000313" key="3">
    <source>
        <dbReference type="Proteomes" id="UP000273516"/>
    </source>
</evidence>
<organism evidence="2 3">
    <name type="scientific">Paracoccus alkanivorans</name>
    <dbReference type="NCBI Taxonomy" id="2116655"/>
    <lineage>
        <taxon>Bacteria</taxon>
        <taxon>Pseudomonadati</taxon>
        <taxon>Pseudomonadota</taxon>
        <taxon>Alphaproteobacteria</taxon>
        <taxon>Rhodobacterales</taxon>
        <taxon>Paracoccaceae</taxon>
        <taxon>Paracoccus</taxon>
    </lineage>
</organism>
<dbReference type="AlphaFoldDB" id="A0A3M0MA66"/>
<gene>
    <name evidence="2" type="ORF">C9E81_14940</name>
</gene>
<keyword evidence="3" id="KW-1185">Reference proteome</keyword>
<protein>
    <submittedName>
        <fullName evidence="2">GNAT family N-acetyltransferase</fullName>
    </submittedName>
</protein>
<dbReference type="Gene3D" id="3.40.630.30">
    <property type="match status" value="1"/>
</dbReference>
<sequence>MHQSRSAGCDPALSCPVGKGAVASRVIWPGDPGIYRKEEAAMVKVWRLDTGRAAEWRDIRLASLRDAPEAFDATFSEWRDRPLTDFAARLEAVPTFAAGDQIGRALAVASWQAGLDPRDARRGWLLSVFARPEARGRGYAEAAIRAVLRDAAMAGMGSVGLHVLAANRAAQALYRRIGFRGTGRAGVTNSRGEPEVEMILPLDNETISSGF</sequence>
<keyword evidence="2" id="KW-0808">Transferase</keyword>
<dbReference type="InterPro" id="IPR050276">
    <property type="entry name" value="MshD_Acetyltransferase"/>
</dbReference>
<accession>A0A3M0MA66</accession>
<dbReference type="PANTHER" id="PTHR43617">
    <property type="entry name" value="L-AMINO ACID N-ACETYLTRANSFERASE"/>
    <property type="match status" value="1"/>
</dbReference>
<dbReference type="InterPro" id="IPR016181">
    <property type="entry name" value="Acyl_CoA_acyltransferase"/>
</dbReference>
<dbReference type="GO" id="GO:0016747">
    <property type="term" value="F:acyltransferase activity, transferring groups other than amino-acyl groups"/>
    <property type="evidence" value="ECO:0007669"/>
    <property type="project" value="InterPro"/>
</dbReference>
<dbReference type="CDD" id="cd04301">
    <property type="entry name" value="NAT_SF"/>
    <property type="match status" value="1"/>
</dbReference>
<dbReference type="EMBL" id="QOKZ01000005">
    <property type="protein sequence ID" value="RMC34431.1"/>
    <property type="molecule type" value="Genomic_DNA"/>
</dbReference>
<proteinExistence type="predicted"/>
<comment type="caution">
    <text evidence="2">The sequence shown here is derived from an EMBL/GenBank/DDBJ whole genome shotgun (WGS) entry which is preliminary data.</text>
</comment>
<dbReference type="SUPFAM" id="SSF55729">
    <property type="entry name" value="Acyl-CoA N-acyltransferases (Nat)"/>
    <property type="match status" value="1"/>
</dbReference>
<name>A0A3M0MA66_9RHOB</name>
<reference evidence="2 3" key="1">
    <citation type="submission" date="2018-07" db="EMBL/GenBank/DDBJ databases">
        <authorList>
            <person name="Zhang Y."/>
            <person name="Wang L."/>
            <person name="Ma S."/>
        </authorList>
    </citation>
    <scope>NUCLEOTIDE SEQUENCE [LARGE SCALE GENOMIC DNA]</scope>
    <source>
        <strain evidence="2 3">4-2</strain>
    </source>
</reference>
<dbReference type="Proteomes" id="UP000273516">
    <property type="component" value="Unassembled WGS sequence"/>
</dbReference>
<feature type="domain" description="N-acetyltransferase" evidence="1">
    <location>
        <begin position="57"/>
        <end position="203"/>
    </location>
</feature>
<dbReference type="OrthoDB" id="6172743at2"/>
<dbReference type="Pfam" id="PF00583">
    <property type="entry name" value="Acetyltransf_1"/>
    <property type="match status" value="1"/>
</dbReference>
<evidence type="ECO:0000259" key="1">
    <source>
        <dbReference type="PROSITE" id="PS51186"/>
    </source>
</evidence>
<dbReference type="InterPro" id="IPR000182">
    <property type="entry name" value="GNAT_dom"/>
</dbReference>
<dbReference type="PROSITE" id="PS51186">
    <property type="entry name" value="GNAT"/>
    <property type="match status" value="1"/>
</dbReference>
<evidence type="ECO:0000313" key="2">
    <source>
        <dbReference type="EMBL" id="RMC34431.1"/>
    </source>
</evidence>